<proteinExistence type="predicted"/>
<dbReference type="RefSeq" id="WP_306055100.1">
    <property type="nucleotide sequence ID" value="NZ_CP120997.1"/>
</dbReference>
<evidence type="ECO:0000313" key="2">
    <source>
        <dbReference type="EMBL" id="WLQ34708.1"/>
    </source>
</evidence>
<protein>
    <submittedName>
        <fullName evidence="2">Uncharacterized protein</fullName>
    </submittedName>
</protein>
<reference evidence="2 3" key="1">
    <citation type="submission" date="2023-03" db="EMBL/GenBank/DDBJ databases">
        <title>Isolation and description of six Streptomyces strains from soil environments, able to metabolize different microbial glucans.</title>
        <authorList>
            <person name="Widen T."/>
            <person name="Larsbrink J."/>
        </authorList>
    </citation>
    <scope>NUCLEOTIDE SEQUENCE [LARGE SCALE GENOMIC DNA]</scope>
    <source>
        <strain evidence="2 3">Mut1</strain>
    </source>
</reference>
<sequence>MFHRIRTHLARTLVHVVLPVLARILRAFRFPGPVPLPAPVPLTASQPPPFHRPLRLAPRSRPHHPLDPERRARRTALRLALDGFVVTAGAAQAYSAGTLALATTRRAA</sequence>
<keyword evidence="3" id="KW-1185">Reference proteome</keyword>
<feature type="compositionally biased region" description="Basic residues" evidence="1">
    <location>
        <begin position="52"/>
        <end position="63"/>
    </location>
</feature>
<organism evidence="2 3">
    <name type="scientific">Streptomyces castrisilvae</name>
    <dbReference type="NCBI Taxonomy" id="3033811"/>
    <lineage>
        <taxon>Bacteria</taxon>
        <taxon>Bacillati</taxon>
        <taxon>Actinomycetota</taxon>
        <taxon>Actinomycetes</taxon>
        <taxon>Kitasatosporales</taxon>
        <taxon>Streptomycetaceae</taxon>
        <taxon>Streptomyces</taxon>
    </lineage>
</organism>
<dbReference type="EMBL" id="CP120997">
    <property type="protein sequence ID" value="WLQ34708.1"/>
    <property type="molecule type" value="Genomic_DNA"/>
</dbReference>
<evidence type="ECO:0000313" key="3">
    <source>
        <dbReference type="Proteomes" id="UP001239522"/>
    </source>
</evidence>
<dbReference type="Proteomes" id="UP001239522">
    <property type="component" value="Chromosome"/>
</dbReference>
<accession>A0ABY9HL18</accession>
<gene>
    <name evidence="2" type="ORF">P8A18_15255</name>
</gene>
<evidence type="ECO:0000256" key="1">
    <source>
        <dbReference type="SAM" id="MobiDB-lite"/>
    </source>
</evidence>
<name>A0ABY9HL18_9ACTN</name>
<feature type="region of interest" description="Disordered" evidence="1">
    <location>
        <begin position="45"/>
        <end position="71"/>
    </location>
</feature>